<keyword evidence="1" id="KW-0812">Transmembrane</keyword>
<protein>
    <submittedName>
        <fullName evidence="3">Type IV prepilin</fullName>
    </submittedName>
</protein>
<dbReference type="STRING" id="28092.WM40_15545"/>
<keyword evidence="4" id="KW-1185">Reference proteome</keyword>
<feature type="domain" description="Bacterial shufflon protein N-terminal" evidence="2">
    <location>
        <begin position="49"/>
        <end position="257"/>
    </location>
</feature>
<keyword evidence="1" id="KW-1133">Transmembrane helix</keyword>
<name>A0A0F5JZP1_9BURK</name>
<sequence>MAQAYGVTALSSVRTRTPTSGFALVELLAALAILGLLLAGVASMINTSLQDAKGQQTASYQAALATAAAKVVANNASALLDSATATTPVVIGLTTATNPSYALSTYLPDGIGTRNAYGQTPCLLVYANAAHTMLQGLLVTEGGVSISDDALGYIAGNAGQGGGSIPATNNASGAALGAFGTWSVATPNPSGKSCSGTVTGVGHLVNEVTTNATNAQDADFLYRVAVPGDPTANAMQVPLILAKETLGAACTAATGAIAADDQNHVLSCVAGTWQPVPLLHWRDPVVNATDLSAMTNPQTGDVAMTTATGRAYTFNGASWQALAVDENGVLALGNQETVGAACAATQASTTPVSTDAKGRVLSCQNGTWQTQSEVLPALNVVGCETIMSSPGATDYTCTTVPNAWTINTTNNTYTTIHTETVTLNKAGMISASSWAHMNDGVCEGNGVMGTGHNAQESQSLDVFDSSGNTLSHTESMGPTLKDDSGGINNTLNTAQNAGTYTVQVTTNWATYAGITTPWTSSYCDTAGNPISNSPLVAGWSVNTYY</sequence>
<dbReference type="InterPro" id="IPR045584">
    <property type="entry name" value="Pilin-like"/>
</dbReference>
<dbReference type="SUPFAM" id="SSF54523">
    <property type="entry name" value="Pili subunits"/>
    <property type="match status" value="1"/>
</dbReference>
<feature type="transmembrane region" description="Helical" evidence="1">
    <location>
        <begin position="21"/>
        <end position="45"/>
    </location>
</feature>
<dbReference type="Proteomes" id="UP000033618">
    <property type="component" value="Unassembled WGS sequence"/>
</dbReference>
<dbReference type="Pfam" id="PF04917">
    <property type="entry name" value="Shufflon_N"/>
    <property type="match status" value="1"/>
</dbReference>
<dbReference type="Pfam" id="PF07963">
    <property type="entry name" value="N_methyl"/>
    <property type="match status" value="1"/>
</dbReference>
<organism evidence="3 4">
    <name type="scientific">Robbsia andropogonis</name>
    <dbReference type="NCBI Taxonomy" id="28092"/>
    <lineage>
        <taxon>Bacteria</taxon>
        <taxon>Pseudomonadati</taxon>
        <taxon>Pseudomonadota</taxon>
        <taxon>Betaproteobacteria</taxon>
        <taxon>Burkholderiales</taxon>
        <taxon>Burkholderiaceae</taxon>
        <taxon>Robbsia</taxon>
    </lineage>
</organism>
<dbReference type="OrthoDB" id="7220054at2"/>
<accession>A0A0F5JZP1</accession>
<evidence type="ECO:0000313" key="4">
    <source>
        <dbReference type="Proteomes" id="UP000033618"/>
    </source>
</evidence>
<dbReference type="InterPro" id="IPR012902">
    <property type="entry name" value="N_methyl_site"/>
</dbReference>
<keyword evidence="1" id="KW-0472">Membrane</keyword>
<dbReference type="AlphaFoldDB" id="A0A0F5JZP1"/>
<dbReference type="PATRIC" id="fig|28092.6.peg.3669"/>
<evidence type="ECO:0000259" key="2">
    <source>
        <dbReference type="Pfam" id="PF04917"/>
    </source>
</evidence>
<gene>
    <name evidence="3" type="ORF">WM40_15545</name>
</gene>
<evidence type="ECO:0000313" key="3">
    <source>
        <dbReference type="EMBL" id="KKB62777.1"/>
    </source>
</evidence>
<comment type="caution">
    <text evidence="3">The sequence shown here is derived from an EMBL/GenBank/DDBJ whole genome shotgun (WGS) entry which is preliminary data.</text>
</comment>
<proteinExistence type="predicted"/>
<evidence type="ECO:0000256" key="1">
    <source>
        <dbReference type="SAM" id="Phobius"/>
    </source>
</evidence>
<dbReference type="NCBIfam" id="TIGR02532">
    <property type="entry name" value="IV_pilin_GFxxxE"/>
    <property type="match status" value="1"/>
</dbReference>
<reference evidence="3 4" key="1">
    <citation type="submission" date="2015-03" db="EMBL/GenBank/DDBJ databases">
        <title>Draft Genome Sequence of Burkholderia andropogonis type strain ICMP2807, isolated from Sorghum bicolor.</title>
        <authorList>
            <person name="Lopes-Santos L."/>
            <person name="Castro D.B."/>
            <person name="Ottoboni L.M."/>
            <person name="Park D."/>
            <person name="Weirc B.S."/>
            <person name="Destefano S.A."/>
        </authorList>
    </citation>
    <scope>NUCLEOTIDE SEQUENCE [LARGE SCALE GENOMIC DNA]</scope>
    <source>
        <strain evidence="3 4">ICMP2807</strain>
    </source>
</reference>
<dbReference type="InterPro" id="IPR007001">
    <property type="entry name" value="Shufflon_N"/>
</dbReference>
<dbReference type="EMBL" id="LAQU01000016">
    <property type="protein sequence ID" value="KKB62777.1"/>
    <property type="molecule type" value="Genomic_DNA"/>
</dbReference>